<keyword evidence="2" id="KW-0012">Acyltransferase</keyword>
<dbReference type="CDD" id="cd04301">
    <property type="entry name" value="NAT_SF"/>
    <property type="match status" value="1"/>
</dbReference>
<dbReference type="GeneID" id="5973077"/>
<dbReference type="RefSeq" id="XP_001796200.1">
    <property type="nucleotide sequence ID" value="XM_001796148.1"/>
</dbReference>
<dbReference type="InterPro" id="IPR000182">
    <property type="entry name" value="GNAT_dom"/>
</dbReference>
<accession>Q0UR09</accession>
<evidence type="ECO:0000259" key="3">
    <source>
        <dbReference type="PROSITE" id="PS51186"/>
    </source>
</evidence>
<keyword evidence="1" id="KW-0808">Transferase</keyword>
<evidence type="ECO:0000256" key="2">
    <source>
        <dbReference type="ARBA" id="ARBA00023315"/>
    </source>
</evidence>
<feature type="domain" description="N-acetyltransferase" evidence="3">
    <location>
        <begin position="6"/>
        <end position="143"/>
    </location>
</feature>
<dbReference type="GO" id="GO:0008080">
    <property type="term" value="F:N-acetyltransferase activity"/>
    <property type="evidence" value="ECO:0000318"/>
    <property type="project" value="GO_Central"/>
</dbReference>
<dbReference type="PANTHER" id="PTHR10545:SF29">
    <property type="entry name" value="GH14572P-RELATED"/>
    <property type="match status" value="1"/>
</dbReference>
<evidence type="ECO:0000313" key="4">
    <source>
        <dbReference type="EMBL" id="EAT86869.1"/>
    </source>
</evidence>
<dbReference type="AlphaFoldDB" id="Q0UR09"/>
<organism evidence="4 5">
    <name type="scientific">Phaeosphaeria nodorum (strain SN15 / ATCC MYA-4574 / FGSC 10173)</name>
    <name type="common">Glume blotch fungus</name>
    <name type="synonym">Parastagonospora nodorum</name>
    <dbReference type="NCBI Taxonomy" id="321614"/>
    <lineage>
        <taxon>Eukaryota</taxon>
        <taxon>Fungi</taxon>
        <taxon>Dikarya</taxon>
        <taxon>Ascomycota</taxon>
        <taxon>Pezizomycotina</taxon>
        <taxon>Dothideomycetes</taxon>
        <taxon>Pleosporomycetidae</taxon>
        <taxon>Pleosporales</taxon>
        <taxon>Pleosporineae</taxon>
        <taxon>Phaeosphaeriaceae</taxon>
        <taxon>Parastagonospora</taxon>
    </lineage>
</organism>
<dbReference type="EMBL" id="CH445332">
    <property type="protein sequence ID" value="EAT86869.1"/>
    <property type="molecule type" value="Genomic_DNA"/>
</dbReference>
<dbReference type="OMA" id="IAVKCRC"/>
<dbReference type="KEGG" id="pno:SNOG_05805"/>
<dbReference type="InterPro" id="IPR051016">
    <property type="entry name" value="Diverse_Substrate_AcTransf"/>
</dbReference>
<dbReference type="VEuPathDB" id="FungiDB:JI435_058050"/>
<reference evidence="5" key="1">
    <citation type="journal article" date="2007" name="Plant Cell">
        <title>Dothideomycete-plant interactions illuminated by genome sequencing and EST analysis of the wheat pathogen Stagonospora nodorum.</title>
        <authorList>
            <person name="Hane J.K."/>
            <person name="Lowe R.G."/>
            <person name="Solomon P.S."/>
            <person name="Tan K.C."/>
            <person name="Schoch C.L."/>
            <person name="Spatafora J.W."/>
            <person name="Crous P.W."/>
            <person name="Kodira C."/>
            <person name="Birren B.W."/>
            <person name="Galagan J.E."/>
            <person name="Torriani S.F."/>
            <person name="McDonald B.A."/>
            <person name="Oliver R.P."/>
        </authorList>
    </citation>
    <scope>NUCLEOTIDE SEQUENCE [LARGE SCALE GENOMIC DNA]</scope>
    <source>
        <strain evidence="5">SN15 / ATCC MYA-4574 / FGSC 10173</strain>
    </source>
</reference>
<dbReference type="HOGENOM" id="CLU_013985_41_2_1"/>
<dbReference type="PROSITE" id="PS51186">
    <property type="entry name" value="GNAT"/>
    <property type="match status" value="1"/>
</dbReference>
<dbReference type="InterPro" id="IPR016181">
    <property type="entry name" value="Acyl_CoA_acyltransferase"/>
</dbReference>
<gene>
    <name evidence="4" type="ORF">SNOG_05805</name>
</gene>
<dbReference type="eggNOG" id="KOG3216">
    <property type="taxonomic scope" value="Eukaryota"/>
</dbReference>
<evidence type="ECO:0000256" key="1">
    <source>
        <dbReference type="ARBA" id="ARBA00022679"/>
    </source>
</evidence>
<dbReference type="PANTHER" id="PTHR10545">
    <property type="entry name" value="DIAMINE N-ACETYLTRANSFERASE"/>
    <property type="match status" value="1"/>
</dbReference>
<dbReference type="STRING" id="321614.Q0UR09"/>
<dbReference type="SUPFAM" id="SSF55729">
    <property type="entry name" value="Acyl-CoA N-acyltransferases (Nat)"/>
    <property type="match status" value="1"/>
</dbReference>
<dbReference type="Pfam" id="PF00583">
    <property type="entry name" value="Acetyltransf_1"/>
    <property type="match status" value="1"/>
</dbReference>
<evidence type="ECO:0000313" key="5">
    <source>
        <dbReference type="Proteomes" id="UP000001055"/>
    </source>
</evidence>
<name>Q0UR09_PHANO</name>
<sequence>MASNGAQIRHATRDDVPTILGLIQELADYEKASSSVKATNELLTRTLSHYDPSTTWTGVPGNITSRDLFVKPAYRKKGYGVAILKALAQEVEKIGGKRLEWSCLTWNEPSLQFYQSEVIGAFKKDGWVGLRVEGDALGKLANS</sequence>
<dbReference type="Proteomes" id="UP000001055">
    <property type="component" value="Unassembled WGS sequence"/>
</dbReference>
<protein>
    <recommendedName>
        <fullName evidence="3">N-acetyltransferase domain-containing protein</fullName>
    </recommendedName>
</protein>
<dbReference type="InParanoid" id="Q0UR09"/>
<dbReference type="Gene3D" id="3.40.630.30">
    <property type="match status" value="2"/>
</dbReference>
<proteinExistence type="predicted"/>